<name>A0A554LF07_9BACT</name>
<dbReference type="EMBL" id="VMGH01000037">
    <property type="protein sequence ID" value="TSC91470.1"/>
    <property type="molecule type" value="Genomic_DNA"/>
</dbReference>
<organism evidence="2 3">
    <name type="scientific">Candidatus Berkelbacteria bacterium Licking1014_96</name>
    <dbReference type="NCBI Taxonomy" id="2017149"/>
    <lineage>
        <taxon>Bacteria</taxon>
        <taxon>Candidatus Berkelbacteria</taxon>
    </lineage>
</organism>
<feature type="transmembrane region" description="Helical" evidence="1">
    <location>
        <begin position="104"/>
        <end position="125"/>
    </location>
</feature>
<protein>
    <recommendedName>
        <fullName evidence="4">DUF4012 domain-containing protein</fullName>
    </recommendedName>
</protein>
<comment type="caution">
    <text evidence="2">The sequence shown here is derived from an EMBL/GenBank/DDBJ whole genome shotgun (WGS) entry which is preliminary data.</text>
</comment>
<evidence type="ECO:0000313" key="3">
    <source>
        <dbReference type="Proteomes" id="UP000318296"/>
    </source>
</evidence>
<evidence type="ECO:0008006" key="4">
    <source>
        <dbReference type="Google" id="ProtNLM"/>
    </source>
</evidence>
<dbReference type="AlphaFoldDB" id="A0A554LF07"/>
<keyword evidence="1" id="KW-1133">Transmembrane helix</keyword>
<dbReference type="Proteomes" id="UP000318296">
    <property type="component" value="Unassembled WGS sequence"/>
</dbReference>
<keyword evidence="1" id="KW-0472">Membrane</keyword>
<keyword evidence="1" id="KW-0812">Transmembrane</keyword>
<dbReference type="Pfam" id="PF13196">
    <property type="entry name" value="DUF4012"/>
    <property type="match status" value="1"/>
</dbReference>
<evidence type="ECO:0000313" key="2">
    <source>
        <dbReference type="EMBL" id="TSC91470.1"/>
    </source>
</evidence>
<accession>A0A554LF07</accession>
<sequence length="705" mass="80333">MRPKKFFNDIRVLSQAEIKRLEFEIKNHQKKKPRTKKPLLFDTLFFEDKIEKRVSLLWQKRRLIKSEKRLKTIGEAAESVFRREQAGSVPYKKLRTKTLFKNSLVLFLKLSFVALMVYNAFSLYFEKNWLAEKINNLALASKAHLALAQESLSTFDQNKSSAEVEKAGINLLAIKQELLNQGEYNYLLPNHPLLADDLSRGQNVLELGLLVKDTNDDLNSLLDYLNQEQAKSGNILDKANDLKPIMARIDQRVNRADTILKTNPEVKIFLGVEAGDKIESIIDKSKIEIAKIKKILTLFPLILGANGDNRYLVFFMNNAEMTPGGGFPGNYGVVSFKNNNYQDLYINDIYYLQWLKTEKLAQLAGDRNQKGIDPRAAVSLPSDLYLPDPVGKMVGQQYYTILYANWSLDFRENARRALYLYQNVYEQGEADGVIALTPNVVEDILGIVGPIKMDDYGVEFTPENFRQMMEYKVEFDNPFKLEGRREVNPKQILADLGPKFMQKISEADLNKKIKILEAILDNASQKQILLYHTNPEVESLISQMDASGEIKDMPGDFLGIAQLNINGQKNGQAIERRVKFSSEVDSLGFANDELNLTILLAENNPRPLHERERSYLEVVVPAGSRIREAKMEGRDFLGEVDYFQEAGKTVFGFWIELDPGEAKNVVLKYQAPLKNYAESGYSLNLFKQAGAKPIEFKGEINFEDT</sequence>
<dbReference type="InterPro" id="IPR025101">
    <property type="entry name" value="DUF4012"/>
</dbReference>
<proteinExistence type="predicted"/>
<evidence type="ECO:0000256" key="1">
    <source>
        <dbReference type="SAM" id="Phobius"/>
    </source>
</evidence>
<gene>
    <name evidence="2" type="ORF">CEN92_259</name>
</gene>
<reference evidence="2 3" key="1">
    <citation type="submission" date="2017-07" db="EMBL/GenBank/DDBJ databases">
        <title>Mechanisms for carbon and nitrogen cycling indicate functional differentiation within the Candidate Phyla Radiation.</title>
        <authorList>
            <person name="Danczak R.E."/>
            <person name="Johnston M.D."/>
            <person name="Kenah C."/>
            <person name="Slattery M."/>
            <person name="Wrighton K.C."/>
            <person name="Wilkins M.J."/>
        </authorList>
    </citation>
    <scope>NUCLEOTIDE SEQUENCE [LARGE SCALE GENOMIC DNA]</scope>
    <source>
        <strain evidence="2">Licking1014_96</strain>
    </source>
</reference>
<feature type="non-terminal residue" evidence="2">
    <location>
        <position position="705"/>
    </location>
</feature>